<evidence type="ECO:0000256" key="1">
    <source>
        <dbReference type="SAM" id="SignalP"/>
    </source>
</evidence>
<evidence type="ECO:0000313" key="2">
    <source>
        <dbReference type="EMBL" id="MBO2009614.1"/>
    </source>
</evidence>
<organism evidence="2 3">
    <name type="scientific">Hymenobacter negativus</name>
    <dbReference type="NCBI Taxonomy" id="2795026"/>
    <lineage>
        <taxon>Bacteria</taxon>
        <taxon>Pseudomonadati</taxon>
        <taxon>Bacteroidota</taxon>
        <taxon>Cytophagia</taxon>
        <taxon>Cytophagales</taxon>
        <taxon>Hymenobacteraceae</taxon>
        <taxon>Hymenobacter</taxon>
    </lineage>
</organism>
<dbReference type="EMBL" id="JAGETZ010000004">
    <property type="protein sequence ID" value="MBO2009614.1"/>
    <property type="molecule type" value="Genomic_DNA"/>
</dbReference>
<sequence>MLPLRLPTALLAAVLLLSTSGCIKEPINVDGIGSYKLNNVERRCVAQGDFSFPARMNQVYEQLSIDLLTTPEPATGPESVTLMFSRPRSQQGQPATSYQLLTMTYRTAGGIEATYPVNTVTIQEDQDKYAGTFVGSSPTGTTPLLDITGGTFTGLHIEP</sequence>
<dbReference type="PROSITE" id="PS51257">
    <property type="entry name" value="PROKAR_LIPOPROTEIN"/>
    <property type="match status" value="1"/>
</dbReference>
<protein>
    <recommendedName>
        <fullName evidence="4">Lipoprotein</fullName>
    </recommendedName>
</protein>
<proteinExistence type="predicted"/>
<evidence type="ECO:0000313" key="3">
    <source>
        <dbReference type="Proteomes" id="UP000664369"/>
    </source>
</evidence>
<gene>
    <name evidence="2" type="ORF">J4E00_11175</name>
</gene>
<feature type="signal peptide" evidence="1">
    <location>
        <begin position="1"/>
        <end position="23"/>
    </location>
</feature>
<evidence type="ECO:0008006" key="4">
    <source>
        <dbReference type="Google" id="ProtNLM"/>
    </source>
</evidence>
<reference evidence="2 3" key="1">
    <citation type="submission" date="2021-03" db="EMBL/GenBank/DDBJ databases">
        <authorList>
            <person name="Kim M.K."/>
        </authorList>
    </citation>
    <scope>NUCLEOTIDE SEQUENCE [LARGE SCALE GENOMIC DNA]</scope>
    <source>
        <strain evidence="2 3">BT442</strain>
    </source>
</reference>
<comment type="caution">
    <text evidence="2">The sequence shown here is derived from an EMBL/GenBank/DDBJ whole genome shotgun (WGS) entry which is preliminary data.</text>
</comment>
<name>A0ABS3QEE3_9BACT</name>
<accession>A0ABS3QEE3</accession>
<dbReference type="RefSeq" id="WP_208175238.1">
    <property type="nucleotide sequence ID" value="NZ_JAGETZ010000004.1"/>
</dbReference>
<keyword evidence="3" id="KW-1185">Reference proteome</keyword>
<dbReference type="Proteomes" id="UP000664369">
    <property type="component" value="Unassembled WGS sequence"/>
</dbReference>
<keyword evidence="1" id="KW-0732">Signal</keyword>
<feature type="chain" id="PRO_5045639257" description="Lipoprotein" evidence="1">
    <location>
        <begin position="24"/>
        <end position="159"/>
    </location>
</feature>